<accession>A0A5B7JKA8</accession>
<name>A0A5B7JKA8_PORTR</name>
<evidence type="ECO:0000313" key="1">
    <source>
        <dbReference type="EMBL" id="MPC94823.1"/>
    </source>
</evidence>
<gene>
    <name evidence="1" type="ORF">E2C01_090009</name>
</gene>
<dbReference type="AlphaFoldDB" id="A0A5B7JKA8"/>
<comment type="caution">
    <text evidence="1">The sequence shown here is derived from an EMBL/GenBank/DDBJ whole genome shotgun (WGS) entry which is preliminary data.</text>
</comment>
<proteinExistence type="predicted"/>
<organism evidence="1 2">
    <name type="scientific">Portunus trituberculatus</name>
    <name type="common">Swimming crab</name>
    <name type="synonym">Neptunus trituberculatus</name>
    <dbReference type="NCBI Taxonomy" id="210409"/>
    <lineage>
        <taxon>Eukaryota</taxon>
        <taxon>Metazoa</taxon>
        <taxon>Ecdysozoa</taxon>
        <taxon>Arthropoda</taxon>
        <taxon>Crustacea</taxon>
        <taxon>Multicrustacea</taxon>
        <taxon>Malacostraca</taxon>
        <taxon>Eumalacostraca</taxon>
        <taxon>Eucarida</taxon>
        <taxon>Decapoda</taxon>
        <taxon>Pleocyemata</taxon>
        <taxon>Brachyura</taxon>
        <taxon>Eubrachyura</taxon>
        <taxon>Portunoidea</taxon>
        <taxon>Portunidae</taxon>
        <taxon>Portuninae</taxon>
        <taxon>Portunus</taxon>
    </lineage>
</organism>
<sequence>MEGGGEARLLPNASYLEHIWCLTCFLEFSPAADSQASCGVWWMDEWLEELCRCGRDVLPVVDRARVEVCQGVEVVVVWCLAGCMGQVWRIERWIRQDWRCGGVDAGMERWVECGGVEGSWICKDGRREGVS</sequence>
<evidence type="ECO:0000313" key="2">
    <source>
        <dbReference type="Proteomes" id="UP000324222"/>
    </source>
</evidence>
<protein>
    <submittedName>
        <fullName evidence="1">Uncharacterized protein</fullName>
    </submittedName>
</protein>
<reference evidence="1 2" key="1">
    <citation type="submission" date="2019-05" db="EMBL/GenBank/DDBJ databases">
        <title>Another draft genome of Portunus trituberculatus and its Hox gene families provides insights of decapod evolution.</title>
        <authorList>
            <person name="Jeong J.-H."/>
            <person name="Song I."/>
            <person name="Kim S."/>
            <person name="Choi T."/>
            <person name="Kim D."/>
            <person name="Ryu S."/>
            <person name="Kim W."/>
        </authorList>
    </citation>
    <scope>NUCLEOTIDE SEQUENCE [LARGE SCALE GENOMIC DNA]</scope>
    <source>
        <tissue evidence="1">Muscle</tissue>
    </source>
</reference>
<dbReference type="Proteomes" id="UP000324222">
    <property type="component" value="Unassembled WGS sequence"/>
</dbReference>
<keyword evidence="2" id="KW-1185">Reference proteome</keyword>
<dbReference type="EMBL" id="VSRR010099987">
    <property type="protein sequence ID" value="MPC94823.1"/>
    <property type="molecule type" value="Genomic_DNA"/>
</dbReference>